<proteinExistence type="predicted"/>
<dbReference type="GeneID" id="108675041"/>
<dbReference type="Gene3D" id="2.60.260.40">
    <property type="entry name" value="q5lls5 like domains"/>
    <property type="match status" value="1"/>
</dbReference>
<dbReference type="InterPro" id="IPR019401">
    <property type="entry name" value="Znf_CHCC"/>
</dbReference>
<dbReference type="CTD" id="33744"/>
<dbReference type="GO" id="GO:0005739">
    <property type="term" value="C:mitochondrion"/>
    <property type="evidence" value="ECO:0007669"/>
    <property type="project" value="GOC"/>
</dbReference>
<sequence>MACRSVSLRVQLAHLTRSKSLGFQPSQVLGFRCLTSQRAEGQDLVTHTGQSWSPDDYRNVRFLDNPKQVNSRWSIDLIKAVPPVVVEGRTAVCEGGPSEALGHPKIYINLDQPGNHSCSYCGIRFVKKETAH</sequence>
<dbReference type="Pfam" id="PF10276">
    <property type="entry name" value="zf-CHCC"/>
    <property type="match status" value="1"/>
</dbReference>
<evidence type="ECO:0000313" key="2">
    <source>
        <dbReference type="Proteomes" id="UP000694843"/>
    </source>
</evidence>
<dbReference type="Proteomes" id="UP000694843">
    <property type="component" value="Unplaced"/>
</dbReference>
<dbReference type="RefSeq" id="XP_018018513.1">
    <property type="nucleotide sequence ID" value="XM_018163024.2"/>
</dbReference>
<gene>
    <name evidence="3" type="primary">LOC108675041</name>
</gene>
<protein>
    <submittedName>
        <fullName evidence="3">NADH dehydrogenase [ubiquinone] iron-sulfur protein 6, mitochondrial</fullName>
    </submittedName>
</protein>
<evidence type="ECO:0000313" key="3">
    <source>
        <dbReference type="RefSeq" id="XP_018018513.1"/>
    </source>
</evidence>
<accession>A0A8B7NXL6</accession>
<dbReference type="PANTHER" id="PTHR13156:SF0">
    <property type="entry name" value="NADH DEHYDROGENASE [UBIQUINONE] IRON-SULFUR PROTEIN 6, MITOCHONDRIAL"/>
    <property type="match status" value="1"/>
</dbReference>
<dbReference type="KEGG" id="hazt:108675041"/>
<feature type="domain" description="Zinc finger CHCC-type" evidence="1">
    <location>
        <begin position="88"/>
        <end position="125"/>
    </location>
</feature>
<keyword evidence="2" id="KW-1185">Reference proteome</keyword>
<dbReference type="GO" id="GO:0006120">
    <property type="term" value="P:mitochondrial electron transport, NADH to ubiquinone"/>
    <property type="evidence" value="ECO:0007669"/>
    <property type="project" value="TreeGrafter"/>
</dbReference>
<dbReference type="OMA" id="TACCDGG"/>
<dbReference type="OrthoDB" id="307899at2759"/>
<evidence type="ECO:0000259" key="1">
    <source>
        <dbReference type="Pfam" id="PF10276"/>
    </source>
</evidence>
<dbReference type="AlphaFoldDB" id="A0A8B7NXL6"/>
<organism evidence="2 3">
    <name type="scientific">Hyalella azteca</name>
    <name type="common">Amphipod</name>
    <dbReference type="NCBI Taxonomy" id="294128"/>
    <lineage>
        <taxon>Eukaryota</taxon>
        <taxon>Metazoa</taxon>
        <taxon>Ecdysozoa</taxon>
        <taxon>Arthropoda</taxon>
        <taxon>Crustacea</taxon>
        <taxon>Multicrustacea</taxon>
        <taxon>Malacostraca</taxon>
        <taxon>Eumalacostraca</taxon>
        <taxon>Peracarida</taxon>
        <taxon>Amphipoda</taxon>
        <taxon>Senticaudata</taxon>
        <taxon>Talitrida</taxon>
        <taxon>Talitroidea</taxon>
        <taxon>Hyalellidae</taxon>
        <taxon>Hyalella</taxon>
    </lineage>
</organism>
<name>A0A8B7NXL6_HYAAZ</name>
<reference evidence="3" key="1">
    <citation type="submission" date="2025-08" db="UniProtKB">
        <authorList>
            <consortium name="RefSeq"/>
        </authorList>
    </citation>
    <scope>IDENTIFICATION</scope>
    <source>
        <tissue evidence="3">Whole organism</tissue>
    </source>
</reference>
<dbReference type="PANTHER" id="PTHR13156">
    <property type="entry name" value="NADH-UBIQUINONE OXIDOREDUCTASE 13 KD-A SUBUNIT"/>
    <property type="match status" value="1"/>
</dbReference>